<dbReference type="EMBL" id="CP000155">
    <property type="protein sequence ID" value="ABC31482.1"/>
    <property type="molecule type" value="Genomic_DNA"/>
</dbReference>
<organism evidence="1 2">
    <name type="scientific">Hahella chejuensis (strain KCTC 2396)</name>
    <dbReference type="NCBI Taxonomy" id="349521"/>
    <lineage>
        <taxon>Bacteria</taxon>
        <taxon>Pseudomonadati</taxon>
        <taxon>Pseudomonadota</taxon>
        <taxon>Gammaproteobacteria</taxon>
        <taxon>Oceanospirillales</taxon>
        <taxon>Hahellaceae</taxon>
        <taxon>Hahella</taxon>
    </lineage>
</organism>
<dbReference type="AlphaFoldDB" id="Q2SCZ2"/>
<dbReference type="STRING" id="349521.HCH_04788"/>
<sequence length="100" mass="11353">MSNVKYKVDGVEVSVEEFRQDEDRSAAEDFLVNAYQETLGDMVCSEHGEKTGYELNYESASGQCKIRTEACCENFDRDLNMALMMKMSEQAEASRSDEDI</sequence>
<dbReference type="OrthoDB" id="6197035at2"/>
<keyword evidence="2" id="KW-1185">Reference proteome</keyword>
<gene>
    <name evidence="1" type="ordered locus">HCH_04788</name>
</gene>
<dbReference type="HOGENOM" id="CLU_2301887_0_0_6"/>
<proteinExistence type="predicted"/>
<reference evidence="1 2" key="1">
    <citation type="journal article" date="2005" name="Nucleic Acids Res.">
        <title>Genomic blueprint of Hahella chejuensis, a marine microbe producing an algicidal agent.</title>
        <authorList>
            <person name="Jeong H."/>
            <person name="Yim J.H."/>
            <person name="Lee C."/>
            <person name="Choi S.-H."/>
            <person name="Park Y.K."/>
            <person name="Yoon S.H."/>
            <person name="Hur C.-G."/>
            <person name="Kang H.-Y."/>
            <person name="Kim D."/>
            <person name="Lee H.H."/>
            <person name="Park K.H."/>
            <person name="Park S.-H."/>
            <person name="Park H.-S."/>
            <person name="Lee H.K."/>
            <person name="Oh T.K."/>
            <person name="Kim J.F."/>
        </authorList>
    </citation>
    <scope>NUCLEOTIDE SEQUENCE [LARGE SCALE GENOMIC DNA]</scope>
    <source>
        <strain evidence="1 2">KCTC 2396</strain>
    </source>
</reference>
<evidence type="ECO:0000313" key="1">
    <source>
        <dbReference type="EMBL" id="ABC31482.1"/>
    </source>
</evidence>
<name>Q2SCZ2_HAHCH</name>
<protein>
    <submittedName>
        <fullName evidence="1">Uncharacterized protein</fullName>
    </submittedName>
</protein>
<evidence type="ECO:0000313" key="2">
    <source>
        <dbReference type="Proteomes" id="UP000000238"/>
    </source>
</evidence>
<dbReference type="Proteomes" id="UP000000238">
    <property type="component" value="Chromosome"/>
</dbReference>
<dbReference type="RefSeq" id="WP_011398547.1">
    <property type="nucleotide sequence ID" value="NC_007645.1"/>
</dbReference>
<dbReference type="KEGG" id="hch:HCH_04788"/>
<accession>Q2SCZ2</accession>